<feature type="domain" description="Acyl-CoA oxidase C-terminal" evidence="13">
    <location>
        <begin position="545"/>
        <end position="721"/>
    </location>
</feature>
<dbReference type="KEGG" id="foc:113206674"/>
<evidence type="ECO:0000313" key="16">
    <source>
        <dbReference type="Proteomes" id="UP000504606"/>
    </source>
</evidence>
<name>A0A6J1SDA1_FRAOC</name>
<accession>A0A6J1SDA1</accession>
<dbReference type="Pfam" id="PF22924">
    <property type="entry name" value="ACOX_C_alpha1"/>
    <property type="match status" value="1"/>
</dbReference>
<dbReference type="SUPFAM" id="SSF47203">
    <property type="entry name" value="Acyl-CoA dehydrogenase C-terminal domain-like"/>
    <property type="match status" value="2"/>
</dbReference>
<evidence type="ECO:0000256" key="6">
    <source>
        <dbReference type="ARBA" id="ARBA00022832"/>
    </source>
</evidence>
<feature type="binding site" evidence="12">
    <location>
        <position position="189"/>
    </location>
    <ligand>
        <name>FAD</name>
        <dbReference type="ChEBI" id="CHEBI:57692"/>
    </ligand>
</feature>
<evidence type="ECO:0000256" key="8">
    <source>
        <dbReference type="ARBA" id="ARBA00023098"/>
    </source>
</evidence>
<evidence type="ECO:0000256" key="1">
    <source>
        <dbReference type="ARBA" id="ARBA00001974"/>
    </source>
</evidence>
<feature type="domain" description="Acyl-CoA oxidase C-alpha1" evidence="15">
    <location>
        <begin position="334"/>
        <end position="496"/>
    </location>
</feature>
<comment type="similarity">
    <text evidence="3 10">Belongs to the acyl-CoA oxidase family.</text>
</comment>
<keyword evidence="9" id="KW-0576">Peroxisome</keyword>
<dbReference type="GO" id="GO:0005504">
    <property type="term" value="F:fatty acid binding"/>
    <property type="evidence" value="ECO:0007669"/>
    <property type="project" value="TreeGrafter"/>
</dbReference>
<dbReference type="Proteomes" id="UP000504606">
    <property type="component" value="Unplaced"/>
</dbReference>
<dbReference type="Gene3D" id="1.20.140.10">
    <property type="entry name" value="Butyryl-CoA Dehydrogenase, subunit A, domain 3"/>
    <property type="match status" value="2"/>
</dbReference>
<dbReference type="GO" id="GO:0033540">
    <property type="term" value="P:fatty acid beta-oxidation using acyl-CoA oxidase"/>
    <property type="evidence" value="ECO:0007669"/>
    <property type="project" value="TreeGrafter"/>
</dbReference>
<dbReference type="RefSeq" id="XP_026278657.1">
    <property type="nucleotide sequence ID" value="XM_026422872.2"/>
</dbReference>
<evidence type="ECO:0000256" key="9">
    <source>
        <dbReference type="ARBA" id="ARBA00023140"/>
    </source>
</evidence>
<evidence type="ECO:0000313" key="18">
    <source>
        <dbReference type="RefSeq" id="XP_026278658.1"/>
    </source>
</evidence>
<evidence type="ECO:0000256" key="7">
    <source>
        <dbReference type="ARBA" id="ARBA00023002"/>
    </source>
</evidence>
<keyword evidence="5 10" id="KW-0274">FAD</keyword>
<dbReference type="RefSeq" id="XP_026278658.1">
    <property type="nucleotide sequence ID" value="XM_026422873.2"/>
</dbReference>
<dbReference type="SUPFAM" id="SSF56645">
    <property type="entry name" value="Acyl-CoA dehydrogenase NM domain-like"/>
    <property type="match status" value="1"/>
</dbReference>
<comment type="subcellular location">
    <subcellularLocation>
        <location evidence="2">Peroxisome</location>
    </subcellularLocation>
</comment>
<evidence type="ECO:0000313" key="17">
    <source>
        <dbReference type="RefSeq" id="XP_026278657.1"/>
    </source>
</evidence>
<comment type="cofactor">
    <cofactor evidence="1">
        <name>FAD</name>
        <dbReference type="ChEBI" id="CHEBI:57692"/>
    </cofactor>
</comment>
<keyword evidence="7" id="KW-0560">Oxidoreductase</keyword>
<dbReference type="InterPro" id="IPR002655">
    <property type="entry name" value="Acyl-CoA_oxidase_C"/>
</dbReference>
<dbReference type="Pfam" id="PF01756">
    <property type="entry name" value="ACOX"/>
    <property type="match status" value="1"/>
</dbReference>
<keyword evidence="6" id="KW-0276">Fatty acid metabolism</keyword>
<dbReference type="RefSeq" id="XP_052129625.1">
    <property type="nucleotide sequence ID" value="XM_052273665.1"/>
</dbReference>
<evidence type="ECO:0000313" key="19">
    <source>
        <dbReference type="RefSeq" id="XP_052129625.1"/>
    </source>
</evidence>
<dbReference type="Pfam" id="PF02770">
    <property type="entry name" value="Acyl-CoA_dh_M"/>
    <property type="match status" value="1"/>
</dbReference>
<evidence type="ECO:0000256" key="2">
    <source>
        <dbReference type="ARBA" id="ARBA00004275"/>
    </source>
</evidence>
<feature type="binding site" evidence="12">
    <location>
        <position position="228"/>
    </location>
    <ligand>
        <name>FAD</name>
        <dbReference type="ChEBI" id="CHEBI:57692"/>
    </ligand>
</feature>
<keyword evidence="8" id="KW-0443">Lipid metabolism</keyword>
<keyword evidence="16" id="KW-1185">Reference proteome</keyword>
<sequence length="728" mass="81596">MGIVDVRQPLADHEGRPHRLDQGLQSGVWRHDLMQEVAPDLPVVPGPLSEYRQQASFDWKQLRIALEDPEILRIKMNLWRKLEADPVFAHPRVTPPMEEQKKRVAVQLRRFLELNIIPQEVHNYSYKDKTKFMMAINAATSSWNKNLSVKFGLGVSLFTNALLSLGTERHLPFYDAVWDNRFLFALGMTEVGHGSNTKQVRTTATYDPPTQSFIIHTPDFEAAKCWAGNLGKTCTHIMLFAQLITADDTCHGLHAFLVPIRDPETLSPYPGIRVGDIGEKIGLNGIDNGFAMFDNYRIPRENLLNRTGDVTAEGEYESCFQNPEQILGAALENLLAGRVAISQESTHDLCTAVTISVRYAAVRKQGGPRNAKEELSILEYPLHQWRLFPYVAAACVFKVFIGDFTDQYLDLVEQSYKGAEMKDLTSVAAEVHAMVSATKPLITWTCASALQESREACGGHGYLKASQLGIMRADHDATVTYEGDNNVLLQQTSNWIVRNWPHAIQGNTSAILDASPFGTLHCLINAEEKLKEEFTGTTVDDVLNPHFVKSSYEWLVCWLTQSLDNQLQKLKSSGLDRFTARAQVHAFYAKPLALAYGENSALSYFWEKLKTPELPCEIRSILERLYVLYGLWGIQRNLALFYKGGFASGSKMADLIQEACQAVCGTLKPEIVAVIDAIAHPDSVVKSILGRSDGKIYDHLYDAYMSQQGNTGRPTWWHEVSAKTQSKL</sequence>
<dbReference type="AlphaFoldDB" id="A0A6J1SDA1"/>
<dbReference type="PIRSF" id="PIRSF000168">
    <property type="entry name" value="Acyl-CoA_oxidase"/>
    <property type="match status" value="1"/>
</dbReference>
<feature type="domain" description="Acyl-CoA oxidase/dehydrogenase middle" evidence="14">
    <location>
        <begin position="185"/>
        <end position="295"/>
    </location>
</feature>
<evidence type="ECO:0000256" key="4">
    <source>
        <dbReference type="ARBA" id="ARBA00022630"/>
    </source>
</evidence>
<reference evidence="17 18" key="1">
    <citation type="submission" date="2025-04" db="UniProtKB">
        <authorList>
            <consortium name="RefSeq"/>
        </authorList>
    </citation>
    <scope>IDENTIFICATION</scope>
    <source>
        <tissue evidence="17 18">Whole organism</tissue>
    </source>
</reference>
<dbReference type="FunFam" id="1.20.140.10:FF:000007">
    <property type="entry name" value="Acyl-coenzyme A oxidase"/>
    <property type="match status" value="1"/>
</dbReference>
<evidence type="ECO:0000259" key="14">
    <source>
        <dbReference type="Pfam" id="PF02770"/>
    </source>
</evidence>
<dbReference type="InterPro" id="IPR009100">
    <property type="entry name" value="AcylCoA_DH/oxidase_NM_dom_sf"/>
</dbReference>
<evidence type="ECO:0000256" key="11">
    <source>
        <dbReference type="PIRSR" id="PIRSR000168-1"/>
    </source>
</evidence>
<evidence type="ECO:0000256" key="10">
    <source>
        <dbReference type="PIRNR" id="PIRNR000168"/>
    </source>
</evidence>
<dbReference type="GO" id="GO:0071949">
    <property type="term" value="F:FAD binding"/>
    <property type="evidence" value="ECO:0007669"/>
    <property type="project" value="InterPro"/>
</dbReference>
<dbReference type="InterPro" id="IPR006091">
    <property type="entry name" value="Acyl-CoA_Oxase/DH_mid-dom"/>
</dbReference>
<dbReference type="InterPro" id="IPR046373">
    <property type="entry name" value="Acyl-CoA_Oxase/DH_mid-dom_sf"/>
</dbReference>
<dbReference type="GO" id="GO:0016402">
    <property type="term" value="F:pristanoyl-CoA oxidase activity"/>
    <property type="evidence" value="ECO:0007669"/>
    <property type="project" value="TreeGrafter"/>
</dbReference>
<feature type="active site" description="Proton acceptor" evidence="11">
    <location>
        <position position="482"/>
    </location>
</feature>
<evidence type="ECO:0000256" key="12">
    <source>
        <dbReference type="PIRSR" id="PIRSR000168-2"/>
    </source>
</evidence>
<dbReference type="InterPro" id="IPR012258">
    <property type="entry name" value="Acyl-CoA_oxidase"/>
</dbReference>
<organism evidence="16 18">
    <name type="scientific">Frankliniella occidentalis</name>
    <name type="common">Western flower thrips</name>
    <name type="synonym">Euthrips occidentalis</name>
    <dbReference type="NCBI Taxonomy" id="133901"/>
    <lineage>
        <taxon>Eukaryota</taxon>
        <taxon>Metazoa</taxon>
        <taxon>Ecdysozoa</taxon>
        <taxon>Arthropoda</taxon>
        <taxon>Hexapoda</taxon>
        <taxon>Insecta</taxon>
        <taxon>Pterygota</taxon>
        <taxon>Neoptera</taxon>
        <taxon>Paraneoptera</taxon>
        <taxon>Thysanoptera</taxon>
        <taxon>Terebrantia</taxon>
        <taxon>Thripoidea</taxon>
        <taxon>Thripidae</taxon>
        <taxon>Frankliniella</taxon>
    </lineage>
</organism>
<dbReference type="FunFam" id="1.20.140.10:FF:000010">
    <property type="entry name" value="Acyl-coenzyme A oxidase"/>
    <property type="match status" value="1"/>
</dbReference>
<dbReference type="PANTHER" id="PTHR10909:SF223">
    <property type="entry name" value="ACYL-COENZYME A OXIDASE"/>
    <property type="match status" value="1"/>
</dbReference>
<dbReference type="InterPro" id="IPR055060">
    <property type="entry name" value="ACOX_C_alpha1"/>
</dbReference>
<proteinExistence type="inferred from homology"/>
<evidence type="ECO:0000256" key="5">
    <source>
        <dbReference type="ARBA" id="ARBA00022827"/>
    </source>
</evidence>
<dbReference type="GO" id="GO:0005777">
    <property type="term" value="C:peroxisome"/>
    <property type="evidence" value="ECO:0007669"/>
    <property type="project" value="UniProtKB-SubCell"/>
</dbReference>
<dbReference type="GO" id="GO:0055088">
    <property type="term" value="P:lipid homeostasis"/>
    <property type="evidence" value="ECO:0007669"/>
    <property type="project" value="TreeGrafter"/>
</dbReference>
<protein>
    <recommendedName>
        <fullName evidence="10">Acyl-coenzyme A oxidase</fullName>
    </recommendedName>
</protein>
<dbReference type="InterPro" id="IPR036250">
    <property type="entry name" value="AcylCo_DH-like_C"/>
</dbReference>
<dbReference type="GeneID" id="113206674"/>
<dbReference type="Gene3D" id="2.40.110.10">
    <property type="entry name" value="Butyryl-CoA Dehydrogenase, subunit A, domain 2"/>
    <property type="match status" value="1"/>
</dbReference>
<dbReference type="PANTHER" id="PTHR10909">
    <property type="entry name" value="ELECTRON TRANSPORT OXIDOREDUCTASE"/>
    <property type="match status" value="1"/>
</dbReference>
<gene>
    <name evidence="17 18 19" type="primary">LOC113206674</name>
</gene>
<evidence type="ECO:0000256" key="3">
    <source>
        <dbReference type="ARBA" id="ARBA00006288"/>
    </source>
</evidence>
<evidence type="ECO:0000259" key="13">
    <source>
        <dbReference type="Pfam" id="PF01756"/>
    </source>
</evidence>
<keyword evidence="4 10" id="KW-0285">Flavoprotein</keyword>
<dbReference type="FunFam" id="2.40.110.10:FF:000005">
    <property type="entry name" value="Acyl-coenzyme A oxidase"/>
    <property type="match status" value="1"/>
</dbReference>
<evidence type="ECO:0000259" key="15">
    <source>
        <dbReference type="Pfam" id="PF22924"/>
    </source>
</evidence>